<dbReference type="PROSITE" id="PS50198">
    <property type="entry name" value="PPIC_PPIASE_2"/>
    <property type="match status" value="1"/>
</dbReference>
<keyword evidence="3" id="KW-0732">Signal</keyword>
<dbReference type="PANTHER" id="PTHR47245:SF1">
    <property type="entry name" value="FOLDASE PROTEIN PRSA"/>
    <property type="match status" value="1"/>
</dbReference>
<evidence type="ECO:0000313" key="9">
    <source>
        <dbReference type="Proteomes" id="UP000013378"/>
    </source>
</evidence>
<evidence type="ECO:0000313" key="8">
    <source>
        <dbReference type="EMBL" id="EOD00345.1"/>
    </source>
</evidence>
<dbReference type="RefSeq" id="WP_006313888.1">
    <property type="nucleotide sequence ID" value="NZ_ARZA01000186.1"/>
</dbReference>
<dbReference type="PROSITE" id="PS51257">
    <property type="entry name" value="PROKAR_LIPOPROTEIN"/>
    <property type="match status" value="1"/>
</dbReference>
<evidence type="ECO:0000259" key="7">
    <source>
        <dbReference type="PROSITE" id="PS50198"/>
    </source>
</evidence>
<dbReference type="AlphaFoldDB" id="R1CDH7"/>
<evidence type="ECO:0000256" key="4">
    <source>
        <dbReference type="ARBA" id="ARBA00023110"/>
    </source>
</evidence>
<dbReference type="Pfam" id="PF13624">
    <property type="entry name" value="SurA_N_3"/>
    <property type="match status" value="1"/>
</dbReference>
<dbReference type="Proteomes" id="UP000013378">
    <property type="component" value="Unassembled WGS sequence"/>
</dbReference>
<dbReference type="InterPro" id="IPR000297">
    <property type="entry name" value="PPIase_PpiC"/>
</dbReference>
<dbReference type="InterPro" id="IPR027304">
    <property type="entry name" value="Trigger_fact/SurA_dom_sf"/>
</dbReference>
<comment type="catalytic activity">
    <reaction evidence="1">
        <text>[protein]-peptidylproline (omega=180) = [protein]-peptidylproline (omega=0)</text>
        <dbReference type="Rhea" id="RHEA:16237"/>
        <dbReference type="Rhea" id="RHEA-COMP:10747"/>
        <dbReference type="Rhea" id="RHEA-COMP:10748"/>
        <dbReference type="ChEBI" id="CHEBI:83833"/>
        <dbReference type="ChEBI" id="CHEBI:83834"/>
        <dbReference type="EC" id="5.2.1.8"/>
    </reaction>
</comment>
<reference evidence="8 9" key="1">
    <citation type="journal article" date="2015" name="Geomicrobiol. J.">
        <title>Caldisalinibacter kiritimatiensis gen. nov., sp. nov., a moderately thermohalophilic thiosulfate-reducing bacterium from a hypersaline microbial mat.</title>
        <authorList>
            <person name="Ben Hania W."/>
            <person name="Joseph M."/>
            <person name="Fiebig A."/>
            <person name="Bunk B."/>
            <person name="Klenk H.-P."/>
            <person name="Fardeau M.-L."/>
            <person name="Spring S."/>
        </authorList>
    </citation>
    <scope>NUCLEOTIDE SEQUENCE [LARGE SCALE GENOMIC DNA]</scope>
    <source>
        <strain evidence="8 9">L21-TH-D2</strain>
    </source>
</reference>
<dbReference type="Gene3D" id="3.10.50.40">
    <property type="match status" value="1"/>
</dbReference>
<keyword evidence="9" id="KW-1185">Reference proteome</keyword>
<keyword evidence="5 6" id="KW-0413">Isomerase</keyword>
<evidence type="ECO:0000256" key="1">
    <source>
        <dbReference type="ARBA" id="ARBA00000971"/>
    </source>
</evidence>
<sequence>MFLRRKLLALALVTIMIFSFVLTGCSSEKAENEAVAIVNGEKILKADYDKELDIYKKAYEAQFGPDIWAKDIGDGRTFEQAIKEKVLENLIIEEIIIQKAEEMEIAATDEQAKKEVEKYKEVFKNEDDYKNFLKESNMTEEYLTESIKKDLTINSYKEEFLKSIAISEEDAKAYFEENKNSYIQIKASHILVNTEEQAQKILAEVKNGKDFTELAKEKSQDPGTASAGGDLGYFNKGDMVPEFDRVAFSLEPGEISGIVKTQFGFHIIKVEDRLDSFEELKEIVIEDMENQKYSNKLNELRENAEVEIFVE</sequence>
<dbReference type="SUPFAM" id="SSF109998">
    <property type="entry name" value="Triger factor/SurA peptide-binding domain-like"/>
    <property type="match status" value="1"/>
</dbReference>
<dbReference type="PANTHER" id="PTHR47245">
    <property type="entry name" value="PEPTIDYLPROLYL ISOMERASE"/>
    <property type="match status" value="1"/>
</dbReference>
<dbReference type="GO" id="GO:0003755">
    <property type="term" value="F:peptidyl-prolyl cis-trans isomerase activity"/>
    <property type="evidence" value="ECO:0007669"/>
    <property type="project" value="UniProtKB-KW"/>
</dbReference>
<proteinExistence type="predicted"/>
<organism evidence="8 9">
    <name type="scientific">Caldisalinibacter kiritimatiensis</name>
    <dbReference type="NCBI Taxonomy" id="1304284"/>
    <lineage>
        <taxon>Bacteria</taxon>
        <taxon>Bacillati</taxon>
        <taxon>Bacillota</taxon>
        <taxon>Tissierellia</taxon>
        <taxon>Tissierellales</taxon>
        <taxon>Thermohalobacteraceae</taxon>
        <taxon>Caldisalinibacter</taxon>
    </lineage>
</organism>
<dbReference type="SUPFAM" id="SSF54534">
    <property type="entry name" value="FKBP-like"/>
    <property type="match status" value="1"/>
</dbReference>
<gene>
    <name evidence="8" type="ORF">L21TH_1644</name>
</gene>
<evidence type="ECO:0000256" key="3">
    <source>
        <dbReference type="ARBA" id="ARBA00022729"/>
    </source>
</evidence>
<protein>
    <recommendedName>
        <fullName evidence="2">peptidylprolyl isomerase</fullName>
        <ecNumber evidence="2">5.2.1.8</ecNumber>
    </recommendedName>
</protein>
<dbReference type="STRING" id="1304284.L21TH_1644"/>
<dbReference type="InterPro" id="IPR046357">
    <property type="entry name" value="PPIase_dom_sf"/>
</dbReference>
<evidence type="ECO:0000256" key="5">
    <source>
        <dbReference type="ARBA" id="ARBA00023235"/>
    </source>
</evidence>
<accession>R1CDH7</accession>
<keyword evidence="4 6" id="KW-0697">Rotamase</keyword>
<evidence type="ECO:0000256" key="2">
    <source>
        <dbReference type="ARBA" id="ARBA00013194"/>
    </source>
</evidence>
<dbReference type="eggNOG" id="COG0760">
    <property type="taxonomic scope" value="Bacteria"/>
</dbReference>
<name>R1CDH7_9FIRM</name>
<dbReference type="Gene3D" id="1.10.4030.10">
    <property type="entry name" value="Porin chaperone SurA, peptide-binding domain"/>
    <property type="match status" value="1"/>
</dbReference>
<feature type="domain" description="PpiC" evidence="7">
    <location>
        <begin position="182"/>
        <end position="272"/>
    </location>
</feature>
<dbReference type="Pfam" id="PF13616">
    <property type="entry name" value="Rotamase_3"/>
    <property type="match status" value="1"/>
</dbReference>
<dbReference type="InterPro" id="IPR050245">
    <property type="entry name" value="PrsA_foldase"/>
</dbReference>
<comment type="caution">
    <text evidence="8">The sequence shown here is derived from an EMBL/GenBank/DDBJ whole genome shotgun (WGS) entry which is preliminary data.</text>
</comment>
<dbReference type="EC" id="5.2.1.8" evidence="2"/>
<dbReference type="EMBL" id="ARZA01000186">
    <property type="protein sequence ID" value="EOD00345.1"/>
    <property type="molecule type" value="Genomic_DNA"/>
</dbReference>
<evidence type="ECO:0000256" key="6">
    <source>
        <dbReference type="PROSITE-ProRule" id="PRU00278"/>
    </source>
</evidence>